<dbReference type="InterPro" id="IPR001597">
    <property type="entry name" value="ArAA_b-elim_lyase/Thr_aldolase"/>
</dbReference>
<dbReference type="PANTHER" id="PTHR48097">
    <property type="entry name" value="L-THREONINE ALDOLASE-RELATED"/>
    <property type="match status" value="1"/>
</dbReference>
<dbReference type="RefSeq" id="WP_186878154.1">
    <property type="nucleotide sequence ID" value="NZ_JACOPN010000003.1"/>
</dbReference>
<evidence type="ECO:0000256" key="3">
    <source>
        <dbReference type="ARBA" id="ARBA00022898"/>
    </source>
</evidence>
<sequence>MFRFNNDYNRGAHPEILKALAQNNEESYPGYGADRWCERAQAEILKHLGGVKAQVHFIVGGTPTNATLIAAALRPWQSVISVDTGHINAHEAGSIELTGHKVLAVPAENGKLTARAVEEDCRRYLDGGAPEYLTQPKLAYISSPSEFGTVYAKAELEELSAACKKYGLYLFLDGARLGYWLASEGCDVTLADLARLTDAFYIGGTKCGALFGEALVLGNPALQDHFRTCMKQRGDVLAKGWLMGLQFYTLFQNGLYFDLARRADRQAMEIKAAFQKAGIPLWVDSPTNQQFAVVSRAQEAALGKDFIFELSHAVDAQHNCIRFCTSWSTRNEEVAALIAAIESLPGCEEAK</sequence>
<dbReference type="InterPro" id="IPR015424">
    <property type="entry name" value="PyrdxlP-dep_Trfase"/>
</dbReference>
<gene>
    <name evidence="5" type="ORF">H8S55_05675</name>
</gene>
<keyword evidence="3" id="KW-0663">Pyridoxal phosphate</keyword>
<comment type="caution">
    <text evidence="5">The sequence shown here is derived from an EMBL/GenBank/DDBJ whole genome shotgun (WGS) entry which is preliminary data.</text>
</comment>
<dbReference type="Proteomes" id="UP000602260">
    <property type="component" value="Unassembled WGS sequence"/>
</dbReference>
<proteinExistence type="inferred from homology"/>
<dbReference type="EMBL" id="JACOPN010000003">
    <property type="protein sequence ID" value="MBC5716810.1"/>
    <property type="molecule type" value="Genomic_DNA"/>
</dbReference>
<dbReference type="InterPro" id="IPR015421">
    <property type="entry name" value="PyrdxlP-dep_Trfase_major"/>
</dbReference>
<evidence type="ECO:0000256" key="2">
    <source>
        <dbReference type="ARBA" id="ARBA00006966"/>
    </source>
</evidence>
<dbReference type="GO" id="GO:0006520">
    <property type="term" value="P:amino acid metabolic process"/>
    <property type="evidence" value="ECO:0007669"/>
    <property type="project" value="InterPro"/>
</dbReference>
<feature type="domain" description="Aromatic amino acid beta-eliminating lyase/threonine aldolase" evidence="4">
    <location>
        <begin position="30"/>
        <end position="295"/>
    </location>
</feature>
<keyword evidence="6" id="KW-1185">Reference proteome</keyword>
<accession>A0A8J6J3A1</accession>
<dbReference type="InterPro" id="IPR015422">
    <property type="entry name" value="PyrdxlP-dep_Trfase_small"/>
</dbReference>
<dbReference type="GO" id="GO:0008483">
    <property type="term" value="F:transaminase activity"/>
    <property type="evidence" value="ECO:0007669"/>
    <property type="project" value="UniProtKB-KW"/>
</dbReference>
<evidence type="ECO:0000313" key="6">
    <source>
        <dbReference type="Proteomes" id="UP000602260"/>
    </source>
</evidence>
<dbReference type="Gene3D" id="3.40.640.10">
    <property type="entry name" value="Type I PLP-dependent aspartate aminotransferase-like (Major domain)"/>
    <property type="match status" value="1"/>
</dbReference>
<reference evidence="5" key="1">
    <citation type="submission" date="2020-08" db="EMBL/GenBank/DDBJ databases">
        <title>Genome public.</title>
        <authorList>
            <person name="Liu C."/>
            <person name="Sun Q."/>
        </authorList>
    </citation>
    <scope>NUCLEOTIDE SEQUENCE</scope>
    <source>
        <strain evidence="5">BX5</strain>
    </source>
</reference>
<name>A0A8J6J3A1_9FIRM</name>
<evidence type="ECO:0000259" key="4">
    <source>
        <dbReference type="Pfam" id="PF01212"/>
    </source>
</evidence>
<organism evidence="5 6">
    <name type="scientific">Flintibacter faecis</name>
    <dbReference type="NCBI Taxonomy" id="2763047"/>
    <lineage>
        <taxon>Bacteria</taxon>
        <taxon>Bacillati</taxon>
        <taxon>Bacillota</taxon>
        <taxon>Clostridia</taxon>
        <taxon>Eubacteriales</taxon>
        <taxon>Flintibacter</taxon>
    </lineage>
</organism>
<dbReference type="AlphaFoldDB" id="A0A8J6J3A1"/>
<evidence type="ECO:0000313" key="5">
    <source>
        <dbReference type="EMBL" id="MBC5716810.1"/>
    </source>
</evidence>
<evidence type="ECO:0000256" key="1">
    <source>
        <dbReference type="ARBA" id="ARBA00001933"/>
    </source>
</evidence>
<dbReference type="PANTHER" id="PTHR48097:SF5">
    <property type="entry name" value="LOW SPECIFICITY L-THREONINE ALDOLASE"/>
    <property type="match status" value="1"/>
</dbReference>
<dbReference type="SUPFAM" id="SSF53383">
    <property type="entry name" value="PLP-dependent transferases"/>
    <property type="match status" value="1"/>
</dbReference>
<dbReference type="GO" id="GO:0016829">
    <property type="term" value="F:lyase activity"/>
    <property type="evidence" value="ECO:0007669"/>
    <property type="project" value="InterPro"/>
</dbReference>
<comment type="similarity">
    <text evidence="2">Belongs to the threonine aldolase family.</text>
</comment>
<keyword evidence="5" id="KW-0032">Aminotransferase</keyword>
<dbReference type="Pfam" id="PF01212">
    <property type="entry name" value="Beta_elim_lyase"/>
    <property type="match status" value="1"/>
</dbReference>
<comment type="cofactor">
    <cofactor evidence="1">
        <name>pyridoxal 5'-phosphate</name>
        <dbReference type="ChEBI" id="CHEBI:597326"/>
    </cofactor>
</comment>
<keyword evidence="5" id="KW-0808">Transferase</keyword>
<protein>
    <submittedName>
        <fullName evidence="5">Aminotransferase class I/II-fold pyridoxal phosphate-dependent enzyme</fullName>
    </submittedName>
</protein>
<dbReference type="Gene3D" id="3.90.1150.10">
    <property type="entry name" value="Aspartate Aminotransferase, domain 1"/>
    <property type="match status" value="1"/>
</dbReference>